<dbReference type="OrthoDB" id="295715at2759"/>
<reference evidence="2" key="2">
    <citation type="submission" date="2022-10" db="EMBL/GenBank/DDBJ databases">
        <authorList>
            <consortium name="ENA_rothamsted_submissions"/>
            <consortium name="culmorum"/>
            <person name="King R."/>
        </authorList>
    </citation>
    <scope>NUCLEOTIDE SEQUENCE</scope>
</reference>
<evidence type="ECO:0000256" key="1">
    <source>
        <dbReference type="SAM" id="SignalP"/>
    </source>
</evidence>
<accession>A0A9P0NI12</accession>
<dbReference type="PROSITE" id="PS51257">
    <property type="entry name" value="PROKAR_LIPOPROTEIN"/>
    <property type="match status" value="1"/>
</dbReference>
<protein>
    <submittedName>
        <fullName evidence="2">Uncharacterized protein</fullName>
    </submittedName>
</protein>
<organism evidence="2 3">
    <name type="scientific">Chironomus riparius</name>
    <dbReference type="NCBI Taxonomy" id="315576"/>
    <lineage>
        <taxon>Eukaryota</taxon>
        <taxon>Metazoa</taxon>
        <taxon>Ecdysozoa</taxon>
        <taxon>Arthropoda</taxon>
        <taxon>Hexapoda</taxon>
        <taxon>Insecta</taxon>
        <taxon>Pterygota</taxon>
        <taxon>Neoptera</taxon>
        <taxon>Endopterygota</taxon>
        <taxon>Diptera</taxon>
        <taxon>Nematocera</taxon>
        <taxon>Chironomoidea</taxon>
        <taxon>Chironomidae</taxon>
        <taxon>Chironominae</taxon>
        <taxon>Chironomus</taxon>
    </lineage>
</organism>
<reference evidence="2" key="1">
    <citation type="submission" date="2022-01" db="EMBL/GenBank/DDBJ databases">
        <authorList>
            <person name="King R."/>
        </authorList>
    </citation>
    <scope>NUCLEOTIDE SEQUENCE</scope>
</reference>
<evidence type="ECO:0000313" key="2">
    <source>
        <dbReference type="EMBL" id="CAH1727706.1"/>
    </source>
</evidence>
<proteinExistence type="predicted"/>
<gene>
    <name evidence="2" type="ORF">CHIRRI_LOCUS9945</name>
</gene>
<keyword evidence="1" id="KW-0732">Signal</keyword>
<feature type="chain" id="PRO_5040282136" evidence="1">
    <location>
        <begin position="19"/>
        <end position="83"/>
    </location>
</feature>
<feature type="signal peptide" evidence="1">
    <location>
        <begin position="1"/>
        <end position="18"/>
    </location>
</feature>
<keyword evidence="3" id="KW-1185">Reference proteome</keyword>
<sequence length="83" mass="9011">MRSIIILVLLAFIACAMCEDTFMLKPMDSCEAHAACDSDNDISIPVGHKAACTIGWCIDMCLSIMSPPFSAQCSGNYCICRKL</sequence>
<dbReference type="EMBL" id="OU895879">
    <property type="protein sequence ID" value="CAH1727706.1"/>
    <property type="molecule type" value="Genomic_DNA"/>
</dbReference>
<name>A0A9P0NI12_9DIPT</name>
<dbReference type="Proteomes" id="UP001153620">
    <property type="component" value="Chromosome 3"/>
</dbReference>
<evidence type="ECO:0000313" key="3">
    <source>
        <dbReference type="Proteomes" id="UP001153620"/>
    </source>
</evidence>
<dbReference type="AlphaFoldDB" id="A0A9P0NI12"/>